<evidence type="ECO:0000256" key="4">
    <source>
        <dbReference type="ARBA" id="ARBA00023136"/>
    </source>
</evidence>
<dbReference type="InterPro" id="IPR059112">
    <property type="entry name" value="CysZ/EI24"/>
</dbReference>
<dbReference type="Pfam" id="PF07264">
    <property type="entry name" value="EI24"/>
    <property type="match status" value="1"/>
</dbReference>
<comment type="subcellular location">
    <subcellularLocation>
        <location evidence="1">Membrane</location>
        <topology evidence="1">Multi-pass membrane protein</topology>
    </subcellularLocation>
</comment>
<dbReference type="Proteomes" id="UP000018922">
    <property type="component" value="Chromosome I"/>
</dbReference>
<keyword evidence="4 5" id="KW-0472">Membrane</keyword>
<evidence type="ECO:0000256" key="2">
    <source>
        <dbReference type="ARBA" id="ARBA00022692"/>
    </source>
</evidence>
<evidence type="ECO:0008006" key="8">
    <source>
        <dbReference type="Google" id="ProtNLM"/>
    </source>
</evidence>
<feature type="transmembrane region" description="Helical" evidence="5">
    <location>
        <begin position="177"/>
        <end position="196"/>
    </location>
</feature>
<proteinExistence type="predicted"/>
<keyword evidence="3 5" id="KW-1133">Transmembrane helix</keyword>
<evidence type="ECO:0000313" key="7">
    <source>
        <dbReference type="Proteomes" id="UP000018922"/>
    </source>
</evidence>
<keyword evidence="7" id="KW-1185">Reference proteome</keyword>
<evidence type="ECO:0000256" key="5">
    <source>
        <dbReference type="SAM" id="Phobius"/>
    </source>
</evidence>
<sequence length="226" mass="24182">MIGALWKALAQLSDPRLARVLKLGVLGALAAYVALVAIIWTVLANVSLFTNAWADWSSDLAIGALALVLPILFFPALATTIMGPMLDGVADAVDARHYPHLAAARPQPTTEVILGTLRFLALTVIINLAALPLYGILLFTGLTVLLATAINGYLLGREYFEMAALRRLEPAMVRALFKARLGQVWLAGVVIAFLFSVPLLNLAAPVIAAAFMTHVAETLRMRANSV</sequence>
<dbReference type="HOGENOM" id="CLU_081565_1_0_5"/>
<dbReference type="STRING" id="1430440.MGMSRv2__3197"/>
<organism evidence="6 7">
    <name type="scientific">Magnetospirillum gryphiswaldense (strain DSM 6361 / JCM 21280 / NBRC 15271 / MSR-1)</name>
    <dbReference type="NCBI Taxonomy" id="431944"/>
    <lineage>
        <taxon>Bacteria</taxon>
        <taxon>Pseudomonadati</taxon>
        <taxon>Pseudomonadota</taxon>
        <taxon>Alphaproteobacteria</taxon>
        <taxon>Rhodospirillales</taxon>
        <taxon>Rhodospirillaceae</taxon>
        <taxon>Magnetospirillum</taxon>
    </lineage>
</organism>
<feature type="transmembrane region" description="Helical" evidence="5">
    <location>
        <begin position="20"/>
        <end position="40"/>
    </location>
</feature>
<evidence type="ECO:0000256" key="1">
    <source>
        <dbReference type="ARBA" id="ARBA00004141"/>
    </source>
</evidence>
<evidence type="ECO:0000256" key="3">
    <source>
        <dbReference type="ARBA" id="ARBA00022989"/>
    </source>
</evidence>
<dbReference type="EMBL" id="HG794546">
    <property type="protein sequence ID" value="CDL00412.1"/>
    <property type="molecule type" value="Genomic_DNA"/>
</dbReference>
<keyword evidence="2 5" id="KW-0812">Transmembrane</keyword>
<feature type="transmembrane region" description="Helical" evidence="5">
    <location>
        <begin position="136"/>
        <end position="156"/>
    </location>
</feature>
<feature type="transmembrane region" description="Helical" evidence="5">
    <location>
        <begin position="60"/>
        <end position="78"/>
    </location>
</feature>
<protein>
    <recommendedName>
        <fullName evidence="8">CysZ-like protein</fullName>
    </recommendedName>
</protein>
<dbReference type="AlphaFoldDB" id="V6F4W0"/>
<gene>
    <name evidence="6" type="ordered locus">MGMSRv2__3197</name>
</gene>
<reference evidence="6 7" key="1">
    <citation type="journal article" date="2014" name="Genome Announc.">
        <title>Complete genome sequence of Magnetospirillum gryphiswaldense MSR-1.</title>
        <authorList>
            <person name="Wang X."/>
            <person name="Wang Q."/>
            <person name="Zhang W."/>
            <person name="Wang Y."/>
            <person name="Li L."/>
            <person name="Wen T."/>
            <person name="Zhang T."/>
            <person name="Zhang Y."/>
            <person name="Xu J."/>
            <person name="Hu J."/>
            <person name="Li S."/>
            <person name="Liu L."/>
            <person name="Liu J."/>
            <person name="Jiang W."/>
            <person name="Tian J."/>
            <person name="Li Y."/>
            <person name="Schuler D."/>
            <person name="Wang L."/>
            <person name="Li J."/>
        </authorList>
    </citation>
    <scope>NUCLEOTIDE SEQUENCE [LARGE SCALE GENOMIC DNA]</scope>
    <source>
        <strain evidence="7">DSM 6361 / JCM 21280 / NBRC 15271 / MSR-1</strain>
    </source>
</reference>
<dbReference type="KEGG" id="mgy:MGMSRv2__3197"/>
<accession>V6F4W0</accession>
<name>V6F4W0_MAGGM</name>
<evidence type="ECO:0000313" key="6">
    <source>
        <dbReference type="EMBL" id="CDL00412.1"/>
    </source>
</evidence>
<dbReference type="eggNOG" id="COG2981">
    <property type="taxonomic scope" value="Bacteria"/>
</dbReference>